<evidence type="ECO:0000313" key="1">
    <source>
        <dbReference type="EMBL" id="CAD8904360.1"/>
    </source>
</evidence>
<reference evidence="1" key="1">
    <citation type="submission" date="2021-01" db="EMBL/GenBank/DDBJ databases">
        <authorList>
            <person name="Corre E."/>
            <person name="Pelletier E."/>
            <person name="Niang G."/>
            <person name="Scheremetjew M."/>
            <person name="Finn R."/>
            <person name="Kale V."/>
            <person name="Holt S."/>
            <person name="Cochrane G."/>
            <person name="Meng A."/>
            <person name="Brown T."/>
            <person name="Cohen L."/>
        </authorList>
    </citation>
    <scope>NUCLEOTIDE SEQUENCE</scope>
    <source>
        <strain evidence="1">308</strain>
    </source>
</reference>
<sequence length="368" mass="42384">MPPGRFRSPRTAKSIGTNRALLLCLRSPRIAALALFLFVLFSFRAINNLPASVSPEDQDANLLKSLGVPVGIELARDLDKMYGRDIFIDGIDRCERFRSSVPAKDRFVSAAGMYNTGTHVIFSYLDKYCELPGKDQTKVKNARDKLRKDAKIQEVMDSGILFETYWGKHKHVTDRGNVVTLPKYEGMPVDNLLPVVMIKDPFTWLSSMCRNPYNWLEGRHYLEDGTQCPNLVENDEPVPVNVIYSMRKDRAQRPDMKFDSLVHMYNQWYSEWHDAKFPRLIVRYEDLLLHPEEITNRVCTCAGGHWSPNHPFELVSQKAKKYGTGLEGALARYGNATKRIEDFTTANLEFAKRHLDQKLFKKFHYFLP</sequence>
<accession>A0A7S1C2K0</accession>
<organism evidence="1">
    <name type="scientific">Corethron hystrix</name>
    <dbReference type="NCBI Taxonomy" id="216773"/>
    <lineage>
        <taxon>Eukaryota</taxon>
        <taxon>Sar</taxon>
        <taxon>Stramenopiles</taxon>
        <taxon>Ochrophyta</taxon>
        <taxon>Bacillariophyta</taxon>
        <taxon>Coscinodiscophyceae</taxon>
        <taxon>Corethrophycidae</taxon>
        <taxon>Corethrales</taxon>
        <taxon>Corethraceae</taxon>
        <taxon>Corethron</taxon>
    </lineage>
</organism>
<name>A0A7S1C2K0_9STRA</name>
<evidence type="ECO:0008006" key="2">
    <source>
        <dbReference type="Google" id="ProtNLM"/>
    </source>
</evidence>
<dbReference type="Gene3D" id="3.40.50.300">
    <property type="entry name" value="P-loop containing nucleotide triphosphate hydrolases"/>
    <property type="match status" value="1"/>
</dbReference>
<dbReference type="EMBL" id="HBFR01043144">
    <property type="protein sequence ID" value="CAD8904360.1"/>
    <property type="molecule type" value="Transcribed_RNA"/>
</dbReference>
<gene>
    <name evidence="1" type="ORF">CHYS00102_LOCUS31580</name>
</gene>
<dbReference type="InterPro" id="IPR027417">
    <property type="entry name" value="P-loop_NTPase"/>
</dbReference>
<dbReference type="AlphaFoldDB" id="A0A7S1C2K0"/>
<proteinExistence type="predicted"/>
<dbReference type="SUPFAM" id="SSF52540">
    <property type="entry name" value="P-loop containing nucleoside triphosphate hydrolases"/>
    <property type="match status" value="1"/>
</dbReference>
<protein>
    <recommendedName>
        <fullName evidence="2">Sulfotransferase domain-containing protein</fullName>
    </recommendedName>
</protein>